<gene>
    <name evidence="5" type="ORF">X797_003142</name>
</gene>
<dbReference type="PANTHER" id="PTHR47256">
    <property type="entry name" value="ZN(II)2CYS6 TRANSCRIPTION FACTOR (EUROFUNG)-RELATED"/>
    <property type="match status" value="1"/>
</dbReference>
<name>A0A0A1UZ85_9HYPO</name>
<feature type="compositionally biased region" description="Polar residues" evidence="3">
    <location>
        <begin position="1"/>
        <end position="12"/>
    </location>
</feature>
<dbReference type="CDD" id="cd00067">
    <property type="entry name" value="GAL4"/>
    <property type="match status" value="1"/>
</dbReference>
<evidence type="ECO:0000313" key="5">
    <source>
        <dbReference type="EMBL" id="EXV03342.1"/>
    </source>
</evidence>
<dbReference type="Pfam" id="PF00172">
    <property type="entry name" value="Zn_clus"/>
    <property type="match status" value="1"/>
</dbReference>
<dbReference type="SUPFAM" id="SSF57701">
    <property type="entry name" value="Zn2/Cys6 DNA-binding domain"/>
    <property type="match status" value="1"/>
</dbReference>
<sequence>MNSKQPSGQGQLPTCPKPSAYAPSAPFNGQSNRSIPPRAFIRPKRAMISVACQNCRRRKAKCNGSRPTCKRCHSRGESCTYELERGKALTSVLKQKRDDLMNENEQYRELFQLLCTKPKDEALELFRRIRESGEPFIVFEAVRQAEVLFPNHSPSETYGSYQLERLDRLALDGSIIKVPARPWTIVAGDGLVSELITNLFHFNGTYLLPVLEKDVFIEDMKSGHVIGSRYCTPFLVNAICAVESNFSERAKQFGVIAKQNLSDRFFEEAKRLYEREQGCASIPNIVALVLMYLTMAIKGRDKISRIYLYTAYALLNRLSLEEKFQALESRPGSQKEKCIISRVLWGLYIMESRIAFYYSHPSILPAPKVPKPPDEFGTANMDVLGRLYDEATSAVPLVPGINTINCNLTELWNDLMQYICQGAITGSDTDLRSRKSFYCRLLAYVAQLPPRFHCWSNMTPETCMKRMHETEIIFTILRDVPLDTPFHNLYDLPGTTVRDILRKRCIADVELIGVYMNKWQFLGGLAYRHIHLCMYALIPFLDDSATHPAFSTACMIAQQGISRMKVLGYLLQGIQAFAWAMGKTIPESARRYLHGWGVEAIEPDLPVSFVLPQPDNVKEALARNSGSLLEEVESQLGSLIELWARLGQ</sequence>
<feature type="domain" description="Zn(2)-C6 fungal-type" evidence="4">
    <location>
        <begin position="51"/>
        <end position="81"/>
    </location>
</feature>
<dbReference type="InterPro" id="IPR053187">
    <property type="entry name" value="Notoamide_regulator"/>
</dbReference>
<proteinExistence type="predicted"/>
<dbReference type="HOGENOM" id="CLU_007003_8_3_1"/>
<evidence type="ECO:0000256" key="2">
    <source>
        <dbReference type="ARBA" id="ARBA00023242"/>
    </source>
</evidence>
<comment type="caution">
    <text evidence="5">The sequence shown here is derived from an EMBL/GenBank/DDBJ whole genome shotgun (WGS) entry which is preliminary data.</text>
</comment>
<dbReference type="InterPro" id="IPR001138">
    <property type="entry name" value="Zn2Cys6_DnaBD"/>
</dbReference>
<feature type="region of interest" description="Disordered" evidence="3">
    <location>
        <begin position="1"/>
        <end position="38"/>
    </location>
</feature>
<organism evidence="5 6">
    <name type="scientific">Metarhizium robertsii</name>
    <dbReference type="NCBI Taxonomy" id="568076"/>
    <lineage>
        <taxon>Eukaryota</taxon>
        <taxon>Fungi</taxon>
        <taxon>Dikarya</taxon>
        <taxon>Ascomycota</taxon>
        <taxon>Pezizomycotina</taxon>
        <taxon>Sordariomycetes</taxon>
        <taxon>Hypocreomycetidae</taxon>
        <taxon>Hypocreales</taxon>
        <taxon>Clavicipitaceae</taxon>
        <taxon>Metarhizium</taxon>
    </lineage>
</organism>
<keyword evidence="1" id="KW-0479">Metal-binding</keyword>
<evidence type="ECO:0000259" key="4">
    <source>
        <dbReference type="PROSITE" id="PS50048"/>
    </source>
</evidence>
<accession>A0A0A1UZ85</accession>
<dbReference type="PANTHER" id="PTHR47256:SF1">
    <property type="entry name" value="ZN(II)2CYS6 TRANSCRIPTION FACTOR (EUROFUNG)"/>
    <property type="match status" value="1"/>
</dbReference>
<dbReference type="SMART" id="SM00066">
    <property type="entry name" value="GAL4"/>
    <property type="match status" value="1"/>
</dbReference>
<evidence type="ECO:0000256" key="3">
    <source>
        <dbReference type="SAM" id="MobiDB-lite"/>
    </source>
</evidence>
<reference evidence="5 6" key="1">
    <citation type="submission" date="2014-02" db="EMBL/GenBank/DDBJ databases">
        <title>The genome sequence of the entomopathogenic fungus Metarhizium robertsii ARSEF 2575.</title>
        <authorList>
            <person name="Giuliano Garisto Donzelli B."/>
            <person name="Roe B.A."/>
            <person name="Macmil S.L."/>
            <person name="Krasnoff S.B."/>
            <person name="Gibson D.M."/>
        </authorList>
    </citation>
    <scope>NUCLEOTIDE SEQUENCE [LARGE SCALE GENOMIC DNA]</scope>
    <source>
        <strain evidence="5 6">ARSEF 2575</strain>
    </source>
</reference>
<evidence type="ECO:0000313" key="6">
    <source>
        <dbReference type="Proteomes" id="UP000030151"/>
    </source>
</evidence>
<dbReference type="InterPro" id="IPR036864">
    <property type="entry name" value="Zn2-C6_fun-type_DNA-bd_sf"/>
</dbReference>
<dbReference type="Proteomes" id="UP000030151">
    <property type="component" value="Unassembled WGS sequence"/>
</dbReference>
<dbReference type="GO" id="GO:0006351">
    <property type="term" value="P:DNA-templated transcription"/>
    <property type="evidence" value="ECO:0007669"/>
    <property type="project" value="InterPro"/>
</dbReference>
<evidence type="ECO:0000256" key="1">
    <source>
        <dbReference type="ARBA" id="ARBA00022723"/>
    </source>
</evidence>
<dbReference type="GO" id="GO:0000981">
    <property type="term" value="F:DNA-binding transcription factor activity, RNA polymerase II-specific"/>
    <property type="evidence" value="ECO:0007669"/>
    <property type="project" value="InterPro"/>
</dbReference>
<dbReference type="AlphaFoldDB" id="A0A0A1UZ85"/>
<dbReference type="GO" id="GO:0003677">
    <property type="term" value="F:DNA binding"/>
    <property type="evidence" value="ECO:0007669"/>
    <property type="project" value="InterPro"/>
</dbReference>
<dbReference type="PROSITE" id="PS50048">
    <property type="entry name" value="ZN2_CY6_FUNGAL_2"/>
    <property type="match status" value="1"/>
</dbReference>
<dbReference type="EMBL" id="JELW01000003">
    <property type="protein sequence ID" value="EXV03342.1"/>
    <property type="molecule type" value="Genomic_DNA"/>
</dbReference>
<dbReference type="CDD" id="cd12148">
    <property type="entry name" value="fungal_TF_MHR"/>
    <property type="match status" value="1"/>
</dbReference>
<dbReference type="InterPro" id="IPR007219">
    <property type="entry name" value="XnlR_reg_dom"/>
</dbReference>
<dbReference type="Gene3D" id="4.10.240.10">
    <property type="entry name" value="Zn(2)-C6 fungal-type DNA-binding domain"/>
    <property type="match status" value="1"/>
</dbReference>
<dbReference type="OrthoDB" id="2943660at2759"/>
<keyword evidence="2" id="KW-0539">Nucleus</keyword>
<protein>
    <submittedName>
        <fullName evidence="5">Zn(2)-Cys(6) zinc finger domain protein</fullName>
    </submittedName>
</protein>
<dbReference type="GO" id="GO:0008270">
    <property type="term" value="F:zinc ion binding"/>
    <property type="evidence" value="ECO:0007669"/>
    <property type="project" value="InterPro"/>
</dbReference>
<dbReference type="PROSITE" id="PS00463">
    <property type="entry name" value="ZN2_CY6_FUNGAL_1"/>
    <property type="match status" value="1"/>
</dbReference>
<dbReference type="Pfam" id="PF04082">
    <property type="entry name" value="Fungal_trans"/>
    <property type="match status" value="1"/>
</dbReference>